<dbReference type="PANTHER" id="PTHR30024:SF21">
    <property type="entry name" value="ABC TRANSPORTER SUBSTRATE-BINDING PROTEIN"/>
    <property type="match status" value="1"/>
</dbReference>
<dbReference type="PROSITE" id="PS51318">
    <property type="entry name" value="TAT"/>
    <property type="match status" value="1"/>
</dbReference>
<name>A0A1Y0EQP7_9BURK</name>
<accession>A0A1Y0EQP7</accession>
<organism evidence="2 3">
    <name type="scientific">Comamonas serinivorans</name>
    <dbReference type="NCBI Taxonomy" id="1082851"/>
    <lineage>
        <taxon>Bacteria</taxon>
        <taxon>Pseudomonadati</taxon>
        <taxon>Pseudomonadota</taxon>
        <taxon>Betaproteobacteria</taxon>
        <taxon>Burkholderiales</taxon>
        <taxon>Comamonadaceae</taxon>
        <taxon>Comamonas</taxon>
    </lineage>
</organism>
<dbReference type="Pfam" id="PF09084">
    <property type="entry name" value="NMT1"/>
    <property type="match status" value="1"/>
</dbReference>
<sequence>MRTLPPFPALPSSPSRRTWLGRGAALAALGGAGALGLSNHPARAATLTPIKLAWNANAPCLAAAPVAQSKGIFAKHGLQVELINFSGSTDQLLEVIATSKADAALGMIHRWIKPLESGLDVKLVGSSHGGCSRLVGYEKAGITSLASLKGKTIAVSDLNAPGKNFFSVLLKKNGIDPEKDVQWRQFPADMLGLAVEKGEAHAIADGDPNLVFIQRKTAGLVDIATNLSGEYAAKTCCVVGVGGKLLRQNKPVVAQLVRAIVEASDYVADNPGEAARAFAPYSKASEADLRAVLGTLTHRSHPVGHNLRQEIEFYARDFKLVGVLKPSTDPAKYANHVFADVLG</sequence>
<dbReference type="EMBL" id="CP021455">
    <property type="protein sequence ID" value="ARU05984.1"/>
    <property type="molecule type" value="Genomic_DNA"/>
</dbReference>
<keyword evidence="3" id="KW-1185">Reference proteome</keyword>
<gene>
    <name evidence="2" type="ORF">CCO03_16085</name>
</gene>
<evidence type="ECO:0000313" key="2">
    <source>
        <dbReference type="EMBL" id="ARU05984.1"/>
    </source>
</evidence>
<dbReference type="InterPro" id="IPR006311">
    <property type="entry name" value="TAT_signal"/>
</dbReference>
<dbReference type="Proteomes" id="UP000196138">
    <property type="component" value="Chromosome"/>
</dbReference>
<dbReference type="OrthoDB" id="6545503at2"/>
<evidence type="ECO:0000259" key="1">
    <source>
        <dbReference type="Pfam" id="PF09084"/>
    </source>
</evidence>
<evidence type="ECO:0000313" key="3">
    <source>
        <dbReference type="Proteomes" id="UP000196138"/>
    </source>
</evidence>
<dbReference type="Gene3D" id="3.40.190.10">
    <property type="entry name" value="Periplasmic binding protein-like II"/>
    <property type="match status" value="2"/>
</dbReference>
<dbReference type="PANTHER" id="PTHR30024">
    <property type="entry name" value="ALIPHATIC SULFONATES-BINDING PROTEIN-RELATED"/>
    <property type="match status" value="1"/>
</dbReference>
<protein>
    <submittedName>
        <fullName evidence="2">ABC transporter substrate-binding protein</fullName>
    </submittedName>
</protein>
<dbReference type="InterPro" id="IPR015168">
    <property type="entry name" value="SsuA/THI5"/>
</dbReference>
<proteinExistence type="predicted"/>
<dbReference type="SUPFAM" id="SSF53850">
    <property type="entry name" value="Periplasmic binding protein-like II"/>
    <property type="match status" value="1"/>
</dbReference>
<reference evidence="2 3" key="1">
    <citation type="submission" date="2017-05" db="EMBL/GenBank/DDBJ databases">
        <authorList>
            <person name="Song R."/>
            <person name="Chenine A.L."/>
            <person name="Ruprecht R.M."/>
        </authorList>
    </citation>
    <scope>NUCLEOTIDE SEQUENCE [LARGE SCALE GENOMIC DNA]</scope>
    <source>
        <strain evidence="2 3">DSM 26136</strain>
    </source>
</reference>
<dbReference type="KEGG" id="cser:CCO03_16085"/>
<feature type="domain" description="SsuA/THI5-like" evidence="1">
    <location>
        <begin position="66"/>
        <end position="274"/>
    </location>
</feature>
<dbReference type="RefSeq" id="WP_087282677.1">
    <property type="nucleotide sequence ID" value="NZ_CP021455.1"/>
</dbReference>
<dbReference type="AlphaFoldDB" id="A0A1Y0EQP7"/>